<dbReference type="InterPro" id="IPR000719">
    <property type="entry name" value="Prot_kinase_dom"/>
</dbReference>
<sequence>MVLKYANGGNLHNFLRNNFENNEYKLKFVRQICFAKDIAFGLKFLHKEGIIHYDLHSKNILIHNHEVKIADLGLSKLSSDATKTRTGELKDVGIYLLKKRPQINEVYDIVSNIKSEVDKKFDENIKVEQYKQYTIEHQETILAYFYMKGFGTSEDYTKYLYWCNIGCEKKDVYSYYEAAFCYRYNLGTSEDYKKAFHYFNLAASGGVLKAKHELAIMYMDGMGCEENKIKAFCLFKETGEQDNIACCTISDWYYEGIGIQ</sequence>
<keyword evidence="2" id="KW-0723">Serine/threonine-protein kinase</keyword>
<evidence type="ECO:0000256" key="6">
    <source>
        <dbReference type="ARBA" id="ARBA00022840"/>
    </source>
</evidence>
<dbReference type="InterPro" id="IPR001245">
    <property type="entry name" value="Ser-Thr/Tyr_kinase_cat_dom"/>
</dbReference>
<dbReference type="InterPro" id="IPR011009">
    <property type="entry name" value="Kinase-like_dom_sf"/>
</dbReference>
<evidence type="ECO:0000256" key="3">
    <source>
        <dbReference type="ARBA" id="ARBA00022679"/>
    </source>
</evidence>
<dbReference type="Proteomes" id="UP000266673">
    <property type="component" value="Unassembled WGS sequence"/>
</dbReference>
<dbReference type="PANTHER" id="PTHR46485">
    <property type="entry name" value="LIM DOMAIN KINASE 1"/>
    <property type="match status" value="1"/>
</dbReference>
<protein>
    <submittedName>
        <fullName evidence="8">Kinase-like domain-containing protein</fullName>
    </submittedName>
</protein>
<dbReference type="InterPro" id="IPR050940">
    <property type="entry name" value="Actin_reg-Ser/Thr_kinase"/>
</dbReference>
<evidence type="ECO:0000313" key="8">
    <source>
        <dbReference type="EMBL" id="RIB07151.1"/>
    </source>
</evidence>
<dbReference type="Pfam" id="PF07714">
    <property type="entry name" value="PK_Tyr_Ser-Thr"/>
    <property type="match status" value="1"/>
</dbReference>
<keyword evidence="9" id="KW-1185">Reference proteome</keyword>
<evidence type="ECO:0000256" key="5">
    <source>
        <dbReference type="ARBA" id="ARBA00022777"/>
    </source>
</evidence>
<dbReference type="OrthoDB" id="4062651at2759"/>
<keyword evidence="3" id="KW-0808">Transferase</keyword>
<comment type="similarity">
    <text evidence="1">Belongs to the protein kinase superfamily. TKL Ser/Thr protein kinase family.</text>
</comment>
<reference evidence="8 9" key="1">
    <citation type="submission" date="2018-06" db="EMBL/GenBank/DDBJ databases">
        <title>Comparative genomics reveals the genomic features of Rhizophagus irregularis, R. cerebriforme, R. diaphanum and Gigaspora rosea, and their symbiotic lifestyle signature.</title>
        <authorList>
            <person name="Morin E."/>
            <person name="San Clemente H."/>
            <person name="Chen E.C.H."/>
            <person name="De La Providencia I."/>
            <person name="Hainaut M."/>
            <person name="Kuo A."/>
            <person name="Kohler A."/>
            <person name="Murat C."/>
            <person name="Tang N."/>
            <person name="Roy S."/>
            <person name="Loubradou J."/>
            <person name="Henrissat B."/>
            <person name="Grigoriev I.V."/>
            <person name="Corradi N."/>
            <person name="Roux C."/>
            <person name="Martin F.M."/>
        </authorList>
    </citation>
    <scope>NUCLEOTIDE SEQUENCE [LARGE SCALE GENOMIC DNA]</scope>
    <source>
        <strain evidence="8 9">DAOM 194757</strain>
    </source>
</reference>
<accession>A0A397UBZ4</accession>
<evidence type="ECO:0000313" key="9">
    <source>
        <dbReference type="Proteomes" id="UP000266673"/>
    </source>
</evidence>
<evidence type="ECO:0000259" key="7">
    <source>
        <dbReference type="PROSITE" id="PS50011"/>
    </source>
</evidence>
<name>A0A397UBZ4_9GLOM</name>
<dbReference type="EMBL" id="QKWP01001707">
    <property type="protein sequence ID" value="RIB07151.1"/>
    <property type="molecule type" value="Genomic_DNA"/>
</dbReference>
<dbReference type="InterPro" id="IPR011990">
    <property type="entry name" value="TPR-like_helical_dom_sf"/>
</dbReference>
<dbReference type="GO" id="GO:0005524">
    <property type="term" value="F:ATP binding"/>
    <property type="evidence" value="ECO:0007669"/>
    <property type="project" value="UniProtKB-KW"/>
</dbReference>
<keyword evidence="5 8" id="KW-0418">Kinase</keyword>
<proteinExistence type="inferred from homology"/>
<dbReference type="GO" id="GO:0004674">
    <property type="term" value="F:protein serine/threonine kinase activity"/>
    <property type="evidence" value="ECO:0007669"/>
    <property type="project" value="UniProtKB-KW"/>
</dbReference>
<dbReference type="InterPro" id="IPR006597">
    <property type="entry name" value="Sel1-like"/>
</dbReference>
<feature type="domain" description="Protein kinase" evidence="7">
    <location>
        <begin position="1"/>
        <end position="260"/>
    </location>
</feature>
<comment type="caution">
    <text evidence="8">The sequence shown here is derived from an EMBL/GenBank/DDBJ whole genome shotgun (WGS) entry which is preliminary data.</text>
</comment>
<evidence type="ECO:0000256" key="1">
    <source>
        <dbReference type="ARBA" id="ARBA00005843"/>
    </source>
</evidence>
<dbReference type="Gene3D" id="1.25.40.10">
    <property type="entry name" value="Tetratricopeptide repeat domain"/>
    <property type="match status" value="1"/>
</dbReference>
<evidence type="ECO:0000256" key="4">
    <source>
        <dbReference type="ARBA" id="ARBA00022741"/>
    </source>
</evidence>
<keyword evidence="6" id="KW-0067">ATP-binding</keyword>
<organism evidence="8 9">
    <name type="scientific">Gigaspora rosea</name>
    <dbReference type="NCBI Taxonomy" id="44941"/>
    <lineage>
        <taxon>Eukaryota</taxon>
        <taxon>Fungi</taxon>
        <taxon>Fungi incertae sedis</taxon>
        <taxon>Mucoromycota</taxon>
        <taxon>Glomeromycotina</taxon>
        <taxon>Glomeromycetes</taxon>
        <taxon>Diversisporales</taxon>
        <taxon>Gigasporaceae</taxon>
        <taxon>Gigaspora</taxon>
    </lineage>
</organism>
<gene>
    <name evidence="8" type="ORF">C2G38_2215292</name>
</gene>
<dbReference type="SUPFAM" id="SSF56112">
    <property type="entry name" value="Protein kinase-like (PK-like)"/>
    <property type="match status" value="1"/>
</dbReference>
<dbReference type="SUPFAM" id="SSF81901">
    <property type="entry name" value="HCP-like"/>
    <property type="match status" value="1"/>
</dbReference>
<dbReference type="STRING" id="44941.A0A397UBZ4"/>
<dbReference type="AlphaFoldDB" id="A0A397UBZ4"/>
<dbReference type="Pfam" id="PF08238">
    <property type="entry name" value="Sel1"/>
    <property type="match status" value="3"/>
</dbReference>
<evidence type="ECO:0000256" key="2">
    <source>
        <dbReference type="ARBA" id="ARBA00022527"/>
    </source>
</evidence>
<dbReference type="Gene3D" id="1.10.510.10">
    <property type="entry name" value="Transferase(Phosphotransferase) domain 1"/>
    <property type="match status" value="1"/>
</dbReference>
<keyword evidence="4" id="KW-0547">Nucleotide-binding</keyword>
<dbReference type="SMART" id="SM00671">
    <property type="entry name" value="SEL1"/>
    <property type="match status" value="3"/>
</dbReference>
<dbReference type="PROSITE" id="PS50011">
    <property type="entry name" value="PROTEIN_KINASE_DOM"/>
    <property type="match status" value="1"/>
</dbReference>
<dbReference type="PANTHER" id="PTHR46485:SF5">
    <property type="entry name" value="CENTER DIVIDER, ISOFORM A"/>
    <property type="match status" value="1"/>
</dbReference>